<sequence length="115" mass="12929">MAFISHNKVRSGVNSMPIANARPSGFHISRIQNRVYRQCALDGFNARIKAHLAAENAGDVPANLEQKVPLYSHSATRQSYYSQGWHAVTYLHVLRAKEKAREQRKAQAMAVPNEQ</sequence>
<accession>A0ABS9QY02</accession>
<protein>
    <submittedName>
        <fullName evidence="1">Uncharacterized protein</fullName>
    </submittedName>
</protein>
<dbReference type="RefSeq" id="WP_240131707.1">
    <property type="nucleotide sequence ID" value="NZ_JACSDI010000012.1"/>
</dbReference>
<dbReference type="EMBL" id="JACSDI010000012">
    <property type="protein sequence ID" value="MCG9965194.1"/>
    <property type="molecule type" value="Genomic_DNA"/>
</dbReference>
<reference evidence="1 2" key="1">
    <citation type="submission" date="2020-08" db="EMBL/GenBank/DDBJ databases">
        <title>Whole genome sequence of Shewanella sp strain PS-2.</title>
        <authorList>
            <person name="Das S.K."/>
        </authorList>
    </citation>
    <scope>NUCLEOTIDE SEQUENCE [LARGE SCALE GENOMIC DNA]</scope>
    <source>
        <strain evidence="1 2">PS-2</strain>
    </source>
</reference>
<dbReference type="Proteomes" id="UP000829384">
    <property type="component" value="Unassembled WGS sequence"/>
</dbReference>
<organism evidence="1 2">
    <name type="scientific">Shewanella cutis</name>
    <dbReference type="NCBI Taxonomy" id="2766780"/>
    <lineage>
        <taxon>Bacteria</taxon>
        <taxon>Pseudomonadati</taxon>
        <taxon>Pseudomonadota</taxon>
        <taxon>Gammaproteobacteria</taxon>
        <taxon>Alteromonadales</taxon>
        <taxon>Shewanellaceae</taxon>
        <taxon>Shewanella</taxon>
    </lineage>
</organism>
<keyword evidence="2" id="KW-1185">Reference proteome</keyword>
<proteinExistence type="predicted"/>
<gene>
    <name evidence="1" type="ORF">H9J30_14910</name>
</gene>
<name>A0ABS9QY02_9GAMM</name>
<evidence type="ECO:0000313" key="1">
    <source>
        <dbReference type="EMBL" id="MCG9965194.1"/>
    </source>
</evidence>
<comment type="caution">
    <text evidence="1">The sequence shown here is derived from an EMBL/GenBank/DDBJ whole genome shotgun (WGS) entry which is preliminary data.</text>
</comment>
<evidence type="ECO:0000313" key="2">
    <source>
        <dbReference type="Proteomes" id="UP000829384"/>
    </source>
</evidence>